<dbReference type="EMBL" id="CP071796">
    <property type="protein sequence ID" value="QTD46523.1"/>
    <property type="molecule type" value="Genomic_DNA"/>
</dbReference>
<feature type="domain" description="TniQ" evidence="1">
    <location>
        <begin position="21"/>
        <end position="169"/>
    </location>
</feature>
<feature type="domain" description="Transposon Tn7 transposition protein TnsD C-terminal" evidence="2">
    <location>
        <begin position="359"/>
        <end position="541"/>
    </location>
</feature>
<gene>
    <name evidence="3" type="ORF">J1M35_06480</name>
</gene>
<dbReference type="RefSeq" id="WP_208010422.1">
    <property type="nucleotide sequence ID" value="NZ_CP071796.1"/>
</dbReference>
<sequence length="549" mass="61249">MTDSSQRELRHVKFGLPQRWLPDETLFSLCSRYHMASGHQLASTTCKALFGHPTQGSGHDFAARLNHFLAVAGSNLGSADEIVEARTVLPIYLVFASKELADAARRASAEGSAGALKFRLGLLTSRFRANHPLKACPTCMIQDASDHATAYWHRSHQLPGVWVCRRHKRWLVASDLKATGIRRFHWMLPSSAQFTLAHQCDPSREVFALADLAIALASRTRLNLNPRVLSLTYREALAEHGLLTPSGSRLRHGAAGLRYHEFLKGLPLIDQLGGIPTSVEGTSAEIARLIGPKRSGIHPLRHLMLATWLFDSAEGFLARCDQVEFQSDFSQLRQGPALSVSPALGPDPRKDQLASLLQAGLTVTRASRELGVDTNTGMAWAAEQGFTIRRRPKVLTSEVRKKVIRLLKRGVHKAEAATAGNVSVETITSLLRSEVGLHQAWKDAQFEGNRRRNRRRWVRWVSANPHSGVKAARLAEPAVYAWLYRNDRTWLAAQTVSMERVTRNPRIKVDWDARDRQLSNEVKRLALELHESDLEGRIKLWSSPHLTDG</sequence>
<dbReference type="InterPro" id="IPR009492">
    <property type="entry name" value="TniQ"/>
</dbReference>
<protein>
    <submittedName>
        <fullName evidence="3">TniQ family protein</fullName>
    </submittedName>
</protein>
<organism evidence="3 4">
    <name type="scientific">Ottowia testudinis</name>
    <dbReference type="NCBI Taxonomy" id="2816950"/>
    <lineage>
        <taxon>Bacteria</taxon>
        <taxon>Pseudomonadati</taxon>
        <taxon>Pseudomonadota</taxon>
        <taxon>Betaproteobacteria</taxon>
        <taxon>Burkholderiales</taxon>
        <taxon>Comamonadaceae</taxon>
        <taxon>Ottowia</taxon>
    </lineage>
</organism>
<dbReference type="Proteomes" id="UP000663903">
    <property type="component" value="Chromosome"/>
</dbReference>
<evidence type="ECO:0000313" key="3">
    <source>
        <dbReference type="EMBL" id="QTD46523.1"/>
    </source>
</evidence>
<reference evidence="3" key="1">
    <citation type="submission" date="2021-03" db="EMBL/GenBank/DDBJ databases">
        <title>Ottowia sp. 27C isolated from the cloaca of a Giant Asian pond turtle (Heosemys grandis).</title>
        <authorList>
            <person name="Spergser J."/>
            <person name="Busse H.-J."/>
        </authorList>
    </citation>
    <scope>NUCLEOTIDE SEQUENCE</scope>
    <source>
        <strain evidence="3">27C</strain>
    </source>
</reference>
<dbReference type="InterPro" id="IPR032750">
    <property type="entry name" value="TnsD_C"/>
</dbReference>
<keyword evidence="4" id="KW-1185">Reference proteome</keyword>
<proteinExistence type="predicted"/>
<evidence type="ECO:0000259" key="1">
    <source>
        <dbReference type="Pfam" id="PF06527"/>
    </source>
</evidence>
<name>A0A975CHH5_9BURK</name>
<dbReference type="Pfam" id="PF06527">
    <property type="entry name" value="TniQ"/>
    <property type="match status" value="1"/>
</dbReference>
<dbReference type="AlphaFoldDB" id="A0A975CHH5"/>
<dbReference type="Pfam" id="PF15978">
    <property type="entry name" value="TnsD"/>
    <property type="match status" value="1"/>
</dbReference>
<accession>A0A975CHH5</accession>
<evidence type="ECO:0000313" key="4">
    <source>
        <dbReference type="Proteomes" id="UP000663903"/>
    </source>
</evidence>
<dbReference type="KEGG" id="otd:J1M35_06480"/>
<evidence type="ECO:0000259" key="2">
    <source>
        <dbReference type="Pfam" id="PF15978"/>
    </source>
</evidence>